<dbReference type="InterPro" id="IPR001478">
    <property type="entry name" value="PDZ"/>
</dbReference>
<feature type="domain" description="PDZ" evidence="8">
    <location>
        <begin position="26"/>
        <end position="97"/>
    </location>
</feature>
<dbReference type="GO" id="GO:0043296">
    <property type="term" value="C:apical junction complex"/>
    <property type="evidence" value="ECO:0007669"/>
    <property type="project" value="TreeGrafter"/>
</dbReference>
<evidence type="ECO:0000259" key="8">
    <source>
        <dbReference type="PROSITE" id="PS50106"/>
    </source>
</evidence>
<keyword evidence="3" id="KW-0217">Developmental protein</keyword>
<evidence type="ECO:0000256" key="1">
    <source>
        <dbReference type="ARBA" id="ARBA00004245"/>
    </source>
</evidence>
<protein>
    <recommendedName>
        <fullName evidence="8">PDZ domain-containing protein</fullName>
    </recommendedName>
</protein>
<dbReference type="Ensembl" id="ENSMMOT00000016291.1">
    <property type="protein sequence ID" value="ENSMMOP00000016025.1"/>
    <property type="gene ID" value="ENSMMOG00000012230.1"/>
</dbReference>
<comment type="similarity">
    <text evidence="2">Belongs to the shroom family.</text>
</comment>
<dbReference type="PANTHER" id="PTHR15012:SF32">
    <property type="entry name" value="PROTEIN SHROOM"/>
    <property type="match status" value="1"/>
</dbReference>
<dbReference type="AlphaFoldDB" id="A0A3Q4BBT8"/>
<dbReference type="GO" id="GO:0007015">
    <property type="term" value="P:actin filament organization"/>
    <property type="evidence" value="ECO:0007669"/>
    <property type="project" value="TreeGrafter"/>
</dbReference>
<dbReference type="InterPro" id="IPR027685">
    <property type="entry name" value="Shroom_fam"/>
</dbReference>
<evidence type="ECO:0000256" key="3">
    <source>
        <dbReference type="ARBA" id="ARBA00022473"/>
    </source>
</evidence>
<accession>A0A3Q4BBT8</accession>
<dbReference type="Pfam" id="PF00595">
    <property type="entry name" value="PDZ"/>
    <property type="match status" value="1"/>
</dbReference>
<dbReference type="Proteomes" id="UP000261620">
    <property type="component" value="Unplaced"/>
</dbReference>
<sequence length="130" mass="14970">SFRLLPHLSHHHLHSTRRDLAWAPWGFTLQGGLEHDEPLIISKVEKGGKAQSLEQPLQVGDEIIVINDVELTGYRQEAIALVKGSYKTLQLTVRRNFPITGQPFYHLSHSHPQKPFNQRNKCIMNKLKKY</sequence>
<evidence type="ECO:0000256" key="5">
    <source>
        <dbReference type="ARBA" id="ARBA00022553"/>
    </source>
</evidence>
<dbReference type="GO" id="GO:0051015">
    <property type="term" value="F:actin filament binding"/>
    <property type="evidence" value="ECO:0007669"/>
    <property type="project" value="InterPro"/>
</dbReference>
<organism evidence="9 10">
    <name type="scientific">Mola mola</name>
    <name type="common">Ocean sunfish</name>
    <name type="synonym">Tetraodon mola</name>
    <dbReference type="NCBI Taxonomy" id="94237"/>
    <lineage>
        <taxon>Eukaryota</taxon>
        <taxon>Metazoa</taxon>
        <taxon>Chordata</taxon>
        <taxon>Craniata</taxon>
        <taxon>Vertebrata</taxon>
        <taxon>Euteleostomi</taxon>
        <taxon>Actinopterygii</taxon>
        <taxon>Neopterygii</taxon>
        <taxon>Teleostei</taxon>
        <taxon>Neoteleostei</taxon>
        <taxon>Acanthomorphata</taxon>
        <taxon>Eupercaria</taxon>
        <taxon>Tetraodontiformes</taxon>
        <taxon>Molidae</taxon>
        <taxon>Mola</taxon>
    </lineage>
</organism>
<dbReference type="GO" id="GO:0030864">
    <property type="term" value="C:cortical actin cytoskeleton"/>
    <property type="evidence" value="ECO:0007669"/>
    <property type="project" value="TreeGrafter"/>
</dbReference>
<dbReference type="Gene3D" id="2.30.42.10">
    <property type="match status" value="1"/>
</dbReference>
<dbReference type="GO" id="GO:0005912">
    <property type="term" value="C:adherens junction"/>
    <property type="evidence" value="ECO:0007669"/>
    <property type="project" value="TreeGrafter"/>
</dbReference>
<evidence type="ECO:0000256" key="4">
    <source>
        <dbReference type="ARBA" id="ARBA00022490"/>
    </source>
</evidence>
<dbReference type="GO" id="GO:0016324">
    <property type="term" value="C:apical plasma membrane"/>
    <property type="evidence" value="ECO:0007669"/>
    <property type="project" value="TreeGrafter"/>
</dbReference>
<evidence type="ECO:0000256" key="7">
    <source>
        <dbReference type="ARBA" id="ARBA00023212"/>
    </source>
</evidence>
<keyword evidence="7" id="KW-0206">Cytoskeleton</keyword>
<dbReference type="InterPro" id="IPR036034">
    <property type="entry name" value="PDZ_sf"/>
</dbReference>
<keyword evidence="4" id="KW-0963">Cytoplasm</keyword>
<evidence type="ECO:0000256" key="6">
    <source>
        <dbReference type="ARBA" id="ARBA00023203"/>
    </source>
</evidence>
<keyword evidence="6" id="KW-0009">Actin-binding</keyword>
<dbReference type="FunFam" id="2.30.42.10:FF:000100">
    <property type="entry name" value="Shroom family member 2"/>
    <property type="match status" value="1"/>
</dbReference>
<keyword evidence="5" id="KW-0597">Phosphoprotein</keyword>
<proteinExistence type="inferred from homology"/>
<dbReference type="PROSITE" id="PS50106">
    <property type="entry name" value="PDZ"/>
    <property type="match status" value="1"/>
</dbReference>
<name>A0A3Q4BBT8_MOLML</name>
<comment type="subcellular location">
    <subcellularLocation>
        <location evidence="1">Cytoplasm</location>
        <location evidence="1">Cytoskeleton</location>
    </subcellularLocation>
</comment>
<reference evidence="9" key="1">
    <citation type="submission" date="2025-08" db="UniProtKB">
        <authorList>
            <consortium name="Ensembl"/>
        </authorList>
    </citation>
    <scope>IDENTIFICATION</scope>
</reference>
<evidence type="ECO:0000256" key="2">
    <source>
        <dbReference type="ARBA" id="ARBA00006469"/>
    </source>
</evidence>
<evidence type="ECO:0000313" key="10">
    <source>
        <dbReference type="Proteomes" id="UP000261620"/>
    </source>
</evidence>
<dbReference type="PANTHER" id="PTHR15012">
    <property type="entry name" value="APICAL PROTEIN/SHROOM-RELATED"/>
    <property type="match status" value="1"/>
</dbReference>
<dbReference type="SUPFAM" id="SSF50156">
    <property type="entry name" value="PDZ domain-like"/>
    <property type="match status" value="1"/>
</dbReference>
<keyword evidence="10" id="KW-1185">Reference proteome</keyword>
<dbReference type="STRING" id="94237.ENSMMOP00000016025"/>
<reference evidence="9" key="2">
    <citation type="submission" date="2025-09" db="UniProtKB">
        <authorList>
            <consortium name="Ensembl"/>
        </authorList>
    </citation>
    <scope>IDENTIFICATION</scope>
</reference>
<dbReference type="SMART" id="SM00228">
    <property type="entry name" value="PDZ"/>
    <property type="match status" value="1"/>
</dbReference>
<evidence type="ECO:0000313" key="9">
    <source>
        <dbReference type="Ensembl" id="ENSMMOP00000016025.1"/>
    </source>
</evidence>